<dbReference type="SMART" id="SM00710">
    <property type="entry name" value="PbH1"/>
    <property type="match status" value="4"/>
</dbReference>
<dbReference type="InterPro" id="IPR011050">
    <property type="entry name" value="Pectin_lyase_fold/virulence"/>
</dbReference>
<evidence type="ECO:0000313" key="4">
    <source>
        <dbReference type="Proteomes" id="UP000002630"/>
    </source>
</evidence>
<dbReference type="AlphaFoldDB" id="D7FXR8"/>
<organism evidence="3 4">
    <name type="scientific">Ectocarpus siliculosus</name>
    <name type="common">Brown alga</name>
    <name type="synonym">Conferva siliculosa</name>
    <dbReference type="NCBI Taxonomy" id="2880"/>
    <lineage>
        <taxon>Eukaryota</taxon>
        <taxon>Sar</taxon>
        <taxon>Stramenopiles</taxon>
        <taxon>Ochrophyta</taxon>
        <taxon>PX clade</taxon>
        <taxon>Phaeophyceae</taxon>
        <taxon>Ectocarpales</taxon>
        <taxon>Ectocarpaceae</taxon>
        <taxon>Ectocarpus</taxon>
    </lineage>
</organism>
<keyword evidence="2" id="KW-0732">Signal</keyword>
<feature type="compositionally biased region" description="Acidic residues" evidence="1">
    <location>
        <begin position="404"/>
        <end position="445"/>
    </location>
</feature>
<dbReference type="EMBL" id="FN649760">
    <property type="protein sequence ID" value="CBJ32331.1"/>
    <property type="molecule type" value="Genomic_DNA"/>
</dbReference>
<feature type="compositionally biased region" description="Acidic residues" evidence="1">
    <location>
        <begin position="453"/>
        <end position="472"/>
    </location>
</feature>
<feature type="compositionally biased region" description="Acidic residues" evidence="1">
    <location>
        <begin position="380"/>
        <end position="397"/>
    </location>
</feature>
<evidence type="ECO:0000256" key="2">
    <source>
        <dbReference type="SAM" id="SignalP"/>
    </source>
</evidence>
<evidence type="ECO:0000313" key="3">
    <source>
        <dbReference type="EMBL" id="CBJ32331.1"/>
    </source>
</evidence>
<dbReference type="Proteomes" id="UP000002630">
    <property type="component" value="Unassembled WGS sequence"/>
</dbReference>
<dbReference type="OrthoDB" id="3488255at2759"/>
<proteinExistence type="predicted"/>
<feature type="region of interest" description="Disordered" evidence="1">
    <location>
        <begin position="358"/>
        <end position="532"/>
    </location>
</feature>
<dbReference type="InParanoid" id="D7FXR8"/>
<accession>D7FXR8</accession>
<keyword evidence="4" id="KW-1185">Reference proteome</keyword>
<reference evidence="3 4" key="1">
    <citation type="journal article" date="2010" name="Nature">
        <title>The Ectocarpus genome and the independent evolution of multicellularity in brown algae.</title>
        <authorList>
            <person name="Cock J.M."/>
            <person name="Sterck L."/>
            <person name="Rouze P."/>
            <person name="Scornet D."/>
            <person name="Allen A.E."/>
            <person name="Amoutzias G."/>
            <person name="Anthouard V."/>
            <person name="Artiguenave F."/>
            <person name="Aury J.M."/>
            <person name="Badger J.H."/>
            <person name="Beszteri B."/>
            <person name="Billiau K."/>
            <person name="Bonnet E."/>
            <person name="Bothwell J.H."/>
            <person name="Bowler C."/>
            <person name="Boyen C."/>
            <person name="Brownlee C."/>
            <person name="Carrano C.J."/>
            <person name="Charrier B."/>
            <person name="Cho G.Y."/>
            <person name="Coelho S.M."/>
            <person name="Collen J."/>
            <person name="Corre E."/>
            <person name="Da Silva C."/>
            <person name="Delage L."/>
            <person name="Delaroque N."/>
            <person name="Dittami S.M."/>
            <person name="Doulbeau S."/>
            <person name="Elias M."/>
            <person name="Farnham G."/>
            <person name="Gachon C.M."/>
            <person name="Gschloessl B."/>
            <person name="Heesch S."/>
            <person name="Jabbari K."/>
            <person name="Jubin C."/>
            <person name="Kawai H."/>
            <person name="Kimura K."/>
            <person name="Kloareg B."/>
            <person name="Kupper F.C."/>
            <person name="Lang D."/>
            <person name="Le Bail A."/>
            <person name="Leblanc C."/>
            <person name="Lerouge P."/>
            <person name="Lohr M."/>
            <person name="Lopez P.J."/>
            <person name="Martens C."/>
            <person name="Maumus F."/>
            <person name="Michel G."/>
            <person name="Miranda-Saavedra D."/>
            <person name="Morales J."/>
            <person name="Moreau H."/>
            <person name="Motomura T."/>
            <person name="Nagasato C."/>
            <person name="Napoli C.A."/>
            <person name="Nelson D.R."/>
            <person name="Nyvall-Collen P."/>
            <person name="Peters A.F."/>
            <person name="Pommier C."/>
            <person name="Potin P."/>
            <person name="Poulain J."/>
            <person name="Quesneville H."/>
            <person name="Read B."/>
            <person name="Rensing S.A."/>
            <person name="Ritter A."/>
            <person name="Rousvoal S."/>
            <person name="Samanta M."/>
            <person name="Samson G."/>
            <person name="Schroeder D.C."/>
            <person name="Segurens B."/>
            <person name="Strittmatter M."/>
            <person name="Tonon T."/>
            <person name="Tregear J.W."/>
            <person name="Valentin K."/>
            <person name="von Dassow P."/>
            <person name="Yamagishi T."/>
            <person name="Van de Peer Y."/>
            <person name="Wincker P."/>
        </authorList>
    </citation>
    <scope>NUCLEOTIDE SEQUENCE [LARGE SCALE GENOMIC DNA]</scope>
    <source>
        <strain evidence="4">Ec32 / CCAP1310/4</strain>
    </source>
</reference>
<name>D7FXR8_ECTSI</name>
<dbReference type="SUPFAM" id="SSF51126">
    <property type="entry name" value="Pectin lyase-like"/>
    <property type="match status" value="1"/>
</dbReference>
<feature type="compositionally biased region" description="Acidic residues" evidence="1">
    <location>
        <begin position="358"/>
        <end position="371"/>
    </location>
</feature>
<dbReference type="Gene3D" id="2.160.20.10">
    <property type="entry name" value="Single-stranded right-handed beta-helix, Pectin lyase-like"/>
    <property type="match status" value="1"/>
</dbReference>
<sequence length="532" mass="56595">MACCHSEKKTNSSSLPVSPLLRSALLLLLLLILSPSARAVTYDASADGDGFDLYEAMDLAQAGDTVNLQDGTYDSALVSVRDGEFGSPITVSGGPGAIIKGSYSSRSVLITHSFITLKGFTVEGKIGTSDTDEASWVNKCVYVEGPGSQSSAVLDGFVMEDMIVQNCGGECVRLKDSVINAQVMGNTISNCGVHDYMFNSGDKNGEGVYIGTSSTQWTNGEDTCNDNLVSGNRISTSGNECVDIKEGASGNVIEDNICSEQLDAESGCYDSRGDGNTFRYNVGTDCMGAGVRLGGWEVDGHQYGVGNSVYGNDFNAVGEGALKVLVGEQGDICGNTCEDGSCSLVGEDDDVDYYYGEEEEEELDSDDDDDGGSGFVTPLSEDDDDGGEEAQDSDDDDFRVSADADSDDDDNNDDHIDDDNVYYYYGEEEEKLGSDDDDDDDDDDGSGFVTPLSEDDDDDGGEEAQDSDDGDEGSSSSRSRSRRGTDDDEEAATASTTDSDDSDDYGDRFDSDDDESERRDRRRLRGGAGRAS</sequence>
<feature type="compositionally biased region" description="Acidic residues" evidence="1">
    <location>
        <begin position="498"/>
        <end position="515"/>
    </location>
</feature>
<gene>
    <name evidence="3" type="ORF">Esi_0330_0020</name>
</gene>
<protein>
    <submittedName>
        <fullName evidence="3">FirrV-1-B30</fullName>
    </submittedName>
</protein>
<feature type="chain" id="PRO_5003095524" evidence="2">
    <location>
        <begin position="40"/>
        <end position="532"/>
    </location>
</feature>
<dbReference type="InterPro" id="IPR006626">
    <property type="entry name" value="PbH1"/>
</dbReference>
<evidence type="ECO:0000256" key="1">
    <source>
        <dbReference type="SAM" id="MobiDB-lite"/>
    </source>
</evidence>
<feature type="signal peptide" evidence="2">
    <location>
        <begin position="1"/>
        <end position="39"/>
    </location>
</feature>
<dbReference type="InterPro" id="IPR012334">
    <property type="entry name" value="Pectin_lyas_fold"/>
</dbReference>